<gene>
    <name evidence="1" type="ORF">IAD41_07595</name>
</gene>
<dbReference type="InterPro" id="IPR004375">
    <property type="entry name" value="NanQ/TabA/YiaL"/>
</dbReference>
<dbReference type="Proteomes" id="UP000824139">
    <property type="component" value="Unassembled WGS sequence"/>
</dbReference>
<dbReference type="SUPFAM" id="SSF51197">
    <property type="entry name" value="Clavaminate synthase-like"/>
    <property type="match status" value="1"/>
</dbReference>
<dbReference type="PANTHER" id="PTHR34986:SF1">
    <property type="entry name" value="PROTEIN YIAL"/>
    <property type="match status" value="1"/>
</dbReference>
<reference evidence="1" key="2">
    <citation type="journal article" date="2021" name="PeerJ">
        <title>Extensive microbial diversity within the chicken gut microbiome revealed by metagenomics and culture.</title>
        <authorList>
            <person name="Gilroy R."/>
            <person name="Ravi A."/>
            <person name="Getino M."/>
            <person name="Pursley I."/>
            <person name="Horton D.L."/>
            <person name="Alikhan N.F."/>
            <person name="Baker D."/>
            <person name="Gharbi K."/>
            <person name="Hall N."/>
            <person name="Watson M."/>
            <person name="Adriaenssens E.M."/>
            <person name="Foster-Nyarko E."/>
            <person name="Jarju S."/>
            <person name="Secka A."/>
            <person name="Antonio M."/>
            <person name="Oren A."/>
            <person name="Chaudhuri R.R."/>
            <person name="La Ragione R."/>
            <person name="Hildebrand F."/>
            <person name="Pallen M.J."/>
        </authorList>
    </citation>
    <scope>NUCLEOTIDE SEQUENCE</scope>
    <source>
        <strain evidence="1">CHK152-2994</strain>
    </source>
</reference>
<comment type="caution">
    <text evidence="1">The sequence shown here is derived from an EMBL/GenBank/DDBJ whole genome shotgun (WGS) entry which is preliminary data.</text>
</comment>
<name>A0A9D1K4D8_9BACT</name>
<evidence type="ECO:0000313" key="1">
    <source>
        <dbReference type="EMBL" id="HIS83451.1"/>
    </source>
</evidence>
<dbReference type="EMBL" id="DVJO01000167">
    <property type="protein sequence ID" value="HIS83451.1"/>
    <property type="molecule type" value="Genomic_DNA"/>
</dbReference>
<dbReference type="NCBIfam" id="TIGR00022">
    <property type="entry name" value="YhcH/YjgK/YiaL family protein"/>
    <property type="match status" value="1"/>
</dbReference>
<evidence type="ECO:0000313" key="2">
    <source>
        <dbReference type="Proteomes" id="UP000824139"/>
    </source>
</evidence>
<dbReference type="PANTHER" id="PTHR34986">
    <property type="entry name" value="EVOLVED BETA-GALACTOSIDASE SUBUNIT BETA"/>
    <property type="match status" value="1"/>
</dbReference>
<protein>
    <submittedName>
        <fullName evidence="1">YhcH/YjgK/YiaL family protein</fullName>
    </submittedName>
</protein>
<accession>A0A9D1K4D8</accession>
<reference evidence="1" key="1">
    <citation type="submission" date="2020-10" db="EMBL/GenBank/DDBJ databases">
        <authorList>
            <person name="Gilroy R."/>
        </authorList>
    </citation>
    <scope>NUCLEOTIDE SEQUENCE</scope>
    <source>
        <strain evidence="1">CHK152-2994</strain>
    </source>
</reference>
<dbReference type="GO" id="GO:0005829">
    <property type="term" value="C:cytosol"/>
    <property type="evidence" value="ECO:0007669"/>
    <property type="project" value="TreeGrafter"/>
</dbReference>
<dbReference type="Pfam" id="PF04074">
    <property type="entry name" value="DUF386"/>
    <property type="match status" value="1"/>
</dbReference>
<organism evidence="1 2">
    <name type="scientific">Candidatus Scatenecus faecavium</name>
    <dbReference type="NCBI Taxonomy" id="2840915"/>
    <lineage>
        <taxon>Bacteria</taxon>
        <taxon>Candidatus Scatenecus</taxon>
    </lineage>
</organism>
<dbReference type="InterPro" id="IPR037012">
    <property type="entry name" value="NanQ/TabA/YiaL_sf"/>
</dbReference>
<proteinExistence type="predicted"/>
<dbReference type="AlphaFoldDB" id="A0A9D1K4D8"/>
<dbReference type="Gene3D" id="2.60.120.370">
    <property type="entry name" value="YhcH/YjgK/YiaL"/>
    <property type="match status" value="1"/>
</dbReference>
<sequence>MIYDKIENIDLYKLDKNAVEFIKNLTPDIECKKHIITENVYANIEEYKTKEQGFFEAHKDYIDIQILLSGEEIIEYTPLDGLKIKEDYNPFRDIAFYFDGTNPVLPIKLIPGFFTVLYPNDAHKPQIISSSSQIVKKVVVKIKIG</sequence>